<dbReference type="Pfam" id="PF17191">
    <property type="entry name" value="RecG_wedge"/>
    <property type="match status" value="1"/>
</dbReference>
<dbReference type="CDD" id="cd04488">
    <property type="entry name" value="RecG_wedge_OBF"/>
    <property type="match status" value="1"/>
</dbReference>
<dbReference type="GO" id="GO:0003677">
    <property type="term" value="F:DNA binding"/>
    <property type="evidence" value="ECO:0007669"/>
    <property type="project" value="UniProtKB-KW"/>
</dbReference>
<evidence type="ECO:0000259" key="17">
    <source>
        <dbReference type="PROSITE" id="PS51192"/>
    </source>
</evidence>
<dbReference type="NCBIfam" id="NF008168">
    <property type="entry name" value="PRK10917.2-2"/>
    <property type="match status" value="1"/>
</dbReference>
<dbReference type="PANTHER" id="PTHR47964:SF1">
    <property type="entry name" value="ATP-DEPENDENT DNA HELICASE HOMOLOG RECG, CHLOROPLASTIC"/>
    <property type="match status" value="1"/>
</dbReference>
<comment type="catalytic activity">
    <reaction evidence="12">
        <text>Couples ATP hydrolysis with the unwinding of duplex DNA by translocating in the 3'-5' direction.</text>
        <dbReference type="EC" id="5.6.2.4"/>
    </reaction>
</comment>
<dbReference type="GO" id="GO:0005524">
    <property type="term" value="F:ATP binding"/>
    <property type="evidence" value="ECO:0007669"/>
    <property type="project" value="UniProtKB-KW"/>
</dbReference>
<evidence type="ECO:0000313" key="19">
    <source>
        <dbReference type="EMBL" id="VAX24881.1"/>
    </source>
</evidence>
<dbReference type="GO" id="GO:0006310">
    <property type="term" value="P:DNA recombination"/>
    <property type="evidence" value="ECO:0007669"/>
    <property type="project" value="UniProtKB-KW"/>
</dbReference>
<keyword evidence="11" id="KW-0413">Isomerase</keyword>
<dbReference type="GO" id="GO:0016887">
    <property type="term" value="F:ATP hydrolysis activity"/>
    <property type="evidence" value="ECO:0007669"/>
    <property type="project" value="RHEA"/>
</dbReference>
<dbReference type="InterPro" id="IPR012340">
    <property type="entry name" value="NA-bd_OB-fold"/>
</dbReference>
<dbReference type="EMBL" id="UOGB01000307">
    <property type="protein sequence ID" value="VAX24881.1"/>
    <property type="molecule type" value="Genomic_DNA"/>
</dbReference>
<dbReference type="GO" id="GO:0006281">
    <property type="term" value="P:DNA repair"/>
    <property type="evidence" value="ECO:0007669"/>
    <property type="project" value="UniProtKB-KW"/>
</dbReference>
<evidence type="ECO:0000256" key="12">
    <source>
        <dbReference type="ARBA" id="ARBA00034617"/>
    </source>
</evidence>
<comment type="catalytic activity">
    <reaction evidence="14">
        <text>ATP + H2O = ADP + phosphate + H(+)</text>
        <dbReference type="Rhea" id="RHEA:13065"/>
        <dbReference type="ChEBI" id="CHEBI:15377"/>
        <dbReference type="ChEBI" id="CHEBI:15378"/>
        <dbReference type="ChEBI" id="CHEBI:30616"/>
        <dbReference type="ChEBI" id="CHEBI:43474"/>
        <dbReference type="ChEBI" id="CHEBI:456216"/>
        <dbReference type="EC" id="5.6.2.4"/>
    </reaction>
</comment>
<dbReference type="CDD" id="cd17992">
    <property type="entry name" value="DEXHc_RecG"/>
    <property type="match status" value="1"/>
</dbReference>
<dbReference type="SUPFAM" id="SSF50249">
    <property type="entry name" value="Nucleic acid-binding proteins"/>
    <property type="match status" value="1"/>
</dbReference>
<feature type="domain" description="Helicase C-terminal" evidence="18">
    <location>
        <begin position="479"/>
        <end position="633"/>
    </location>
</feature>
<dbReference type="PROSITE" id="PS51194">
    <property type="entry name" value="HELICASE_CTER"/>
    <property type="match status" value="1"/>
</dbReference>
<keyword evidence="4" id="KW-0227">DNA damage</keyword>
<keyword evidence="5 19" id="KW-0378">Hydrolase</keyword>
<dbReference type="InterPro" id="IPR004609">
    <property type="entry name" value="ATP-dep_DNA_helicase_RecG"/>
</dbReference>
<dbReference type="Pfam" id="PF00271">
    <property type="entry name" value="Helicase_C"/>
    <property type="match status" value="1"/>
</dbReference>
<gene>
    <name evidence="19" type="ORF">MNBD_NITROSPINAE03-826</name>
</gene>
<comment type="similarity">
    <text evidence="1">Belongs to the helicase family. RecG subfamily.</text>
</comment>
<dbReference type="InterPro" id="IPR011545">
    <property type="entry name" value="DEAD/DEAH_box_helicase_dom"/>
</dbReference>
<keyword evidence="10" id="KW-0234">DNA repair</keyword>
<dbReference type="Gene3D" id="2.40.50.140">
    <property type="entry name" value="Nucleic acid-binding proteins"/>
    <property type="match status" value="1"/>
</dbReference>
<dbReference type="AlphaFoldDB" id="A0A3B1CE97"/>
<organism evidence="19">
    <name type="scientific">hydrothermal vent metagenome</name>
    <dbReference type="NCBI Taxonomy" id="652676"/>
    <lineage>
        <taxon>unclassified sequences</taxon>
        <taxon>metagenomes</taxon>
        <taxon>ecological metagenomes</taxon>
    </lineage>
</organism>
<feature type="domain" description="Helicase ATP-binding" evidence="17">
    <location>
        <begin position="294"/>
        <end position="453"/>
    </location>
</feature>
<evidence type="ECO:0000256" key="14">
    <source>
        <dbReference type="ARBA" id="ARBA00048988"/>
    </source>
</evidence>
<dbReference type="SUPFAM" id="SSF52540">
    <property type="entry name" value="P-loop containing nucleoside triphosphate hydrolases"/>
    <property type="match status" value="2"/>
</dbReference>
<dbReference type="Pfam" id="PF00270">
    <property type="entry name" value="DEAD"/>
    <property type="match status" value="1"/>
</dbReference>
<accession>A0A3B1CE97</accession>
<keyword evidence="9" id="KW-0233">DNA recombination</keyword>
<keyword evidence="3" id="KW-0547">Nucleotide-binding</keyword>
<keyword evidence="8" id="KW-0238">DNA-binding</keyword>
<dbReference type="NCBIfam" id="TIGR00643">
    <property type="entry name" value="recG"/>
    <property type="match status" value="1"/>
</dbReference>
<evidence type="ECO:0000256" key="5">
    <source>
        <dbReference type="ARBA" id="ARBA00022801"/>
    </source>
</evidence>
<evidence type="ECO:0000256" key="8">
    <source>
        <dbReference type="ARBA" id="ARBA00023125"/>
    </source>
</evidence>
<proteinExistence type="inferred from homology"/>
<dbReference type="InterPro" id="IPR045562">
    <property type="entry name" value="RecG_dom3_C"/>
</dbReference>
<evidence type="ECO:0000256" key="10">
    <source>
        <dbReference type="ARBA" id="ARBA00023204"/>
    </source>
</evidence>
<dbReference type="Pfam" id="PF19833">
    <property type="entry name" value="RecG_dom3_C"/>
    <property type="match status" value="1"/>
</dbReference>
<dbReference type="PANTHER" id="PTHR47964">
    <property type="entry name" value="ATP-DEPENDENT DNA HELICASE HOMOLOG RECG, CHLOROPLASTIC"/>
    <property type="match status" value="1"/>
</dbReference>
<dbReference type="SMART" id="SM00487">
    <property type="entry name" value="DEXDc"/>
    <property type="match status" value="1"/>
</dbReference>
<dbReference type="InterPro" id="IPR047112">
    <property type="entry name" value="RecG/Mfd"/>
</dbReference>
<evidence type="ECO:0000256" key="15">
    <source>
        <dbReference type="ARBA" id="ARBA00049803"/>
    </source>
</evidence>
<dbReference type="Gene3D" id="1.10.150.20">
    <property type="entry name" value="5' to 3' exonuclease, C-terminal subdomain"/>
    <property type="match status" value="1"/>
</dbReference>
<evidence type="ECO:0000256" key="9">
    <source>
        <dbReference type="ARBA" id="ARBA00023172"/>
    </source>
</evidence>
<evidence type="ECO:0000256" key="4">
    <source>
        <dbReference type="ARBA" id="ARBA00022763"/>
    </source>
</evidence>
<keyword evidence="7" id="KW-0067">ATP-binding</keyword>
<evidence type="ECO:0000256" key="1">
    <source>
        <dbReference type="ARBA" id="ARBA00007504"/>
    </source>
</evidence>
<evidence type="ECO:0000256" key="11">
    <source>
        <dbReference type="ARBA" id="ARBA00023235"/>
    </source>
</evidence>
<evidence type="ECO:0000256" key="16">
    <source>
        <dbReference type="ARBA" id="ARBA00049819"/>
    </source>
</evidence>
<dbReference type="InterPro" id="IPR014001">
    <property type="entry name" value="Helicase_ATP-bd"/>
</dbReference>
<evidence type="ECO:0000259" key="18">
    <source>
        <dbReference type="PROSITE" id="PS51194"/>
    </source>
</evidence>
<evidence type="ECO:0000256" key="2">
    <source>
        <dbReference type="ARBA" id="ARBA00017846"/>
    </source>
</evidence>
<evidence type="ECO:0000256" key="13">
    <source>
        <dbReference type="ARBA" id="ARBA00034808"/>
    </source>
</evidence>
<dbReference type="EC" id="5.6.2.4" evidence="13"/>
<evidence type="ECO:0000256" key="3">
    <source>
        <dbReference type="ARBA" id="ARBA00022741"/>
    </source>
</evidence>
<dbReference type="GO" id="GO:0043138">
    <property type="term" value="F:3'-5' DNA helicase activity"/>
    <property type="evidence" value="ECO:0007669"/>
    <property type="project" value="UniProtKB-EC"/>
</dbReference>
<evidence type="ECO:0000256" key="7">
    <source>
        <dbReference type="ARBA" id="ARBA00022840"/>
    </source>
</evidence>
<dbReference type="InterPro" id="IPR001650">
    <property type="entry name" value="Helicase_C-like"/>
</dbReference>
<protein>
    <recommendedName>
        <fullName evidence="2">ATP-dependent DNA helicase RecG</fullName>
        <ecNumber evidence="13">5.6.2.4</ecNumber>
    </recommendedName>
    <alternativeName>
        <fullName evidence="15">DNA branch migration protein RecG</fullName>
    </alternativeName>
    <alternativeName>
        <fullName evidence="16">Probable DNA 3'-5' helicase RecG</fullName>
    </alternativeName>
</protein>
<dbReference type="Gene3D" id="3.40.50.300">
    <property type="entry name" value="P-loop containing nucleotide triphosphate hydrolases"/>
    <property type="match status" value="2"/>
</dbReference>
<dbReference type="InterPro" id="IPR027417">
    <property type="entry name" value="P-loop_NTPase"/>
</dbReference>
<evidence type="ECO:0000256" key="6">
    <source>
        <dbReference type="ARBA" id="ARBA00022806"/>
    </source>
</evidence>
<dbReference type="InterPro" id="IPR033454">
    <property type="entry name" value="RecG_wedge"/>
</dbReference>
<keyword evidence="6 19" id="KW-0347">Helicase</keyword>
<dbReference type="NCBIfam" id="NF008165">
    <property type="entry name" value="PRK10917.1-3"/>
    <property type="match status" value="1"/>
</dbReference>
<dbReference type="PROSITE" id="PS51192">
    <property type="entry name" value="HELICASE_ATP_BIND_1"/>
    <property type="match status" value="1"/>
</dbReference>
<name>A0A3B1CE97_9ZZZZ</name>
<dbReference type="SMART" id="SM00490">
    <property type="entry name" value="HELICc"/>
    <property type="match status" value="1"/>
</dbReference>
<reference evidence="19" key="1">
    <citation type="submission" date="2018-06" db="EMBL/GenBank/DDBJ databases">
        <authorList>
            <person name="Zhirakovskaya E."/>
        </authorList>
    </citation>
    <scope>NUCLEOTIDE SEQUENCE</scope>
</reference>
<sequence>MTNKSIDIDQPVQYIKGVGPKKAERFEKLGVKTVGDLLFHLPLRYEDRSKFKTIAELEVGEVAVVKAKVKSARAMFRGRGRRMFEVAFADSTGILRANWFSFSSKALTTRFAEGTEWIVSGKVSFNRFRGSKTITHPDTEAVSPDGEGEGESLNFGHITPIYPLTEGLSQKSVRSAAHAALRYLDHLADFVPESLNRRYKLPSLAQSVKRTHWPEEDADIEAFAEFKTREQKKLIFNEFFLIQAGLALKRNKAKQTYPGSGMSVNESLISKIKKLLPFTLTNAQERVLKEISADMGADSPMSRLLQGDVGSGKTVIALSAALIAVHNKKQAAIMAPTEILATQHYRNIMSLLQDTGVNVALLTSGSPAKKQAYESIQSGKTHIVVGTHAIIQDAVGFKDLGLAIIDEQHRFGVTQRASLIGKGSRPHTLIMTATPIPRTLAMTLYGDLDVSVIDELPPGRGSIVTRIHQPSNRLSAIQVVRDQVSAGRQAFIVYPLVDESEKLQLKAATAMFEQFKKGEFEGLKLGLTHGRMKSAEKEEAMERFTRKQIDILISTTVIEVGIDQPNATVMMIEHADRFGLSQLHQLRGRVGRSVHRSYCLLMAGAGPGTPAWDRLRIMEKSQDGFKIAEADLQLRGSGDFFGVKQSGLPELKIGNILRDHKILSEARKAAFTLIEKDPGLSKPEHAELRRALTERWRDRFELGEIG</sequence>